<sequence length="180" mass="20350">MRKTRNLLDIPAGLSELWPLWREREIRLMLRPNTSKLLKPKPDAMLTTVRIVSSIRKKLGEGGCMLPITAPLNHKSFLTARKTRRGRRRRRTPTFEASTDTSDTQIQTVKGGPSPGSKTMNTSWSGRQIKEGPPSYGDRLYKQIKGTAMGASYAPNYAGLYLGLWEERLSRTTARFSRLS</sequence>
<feature type="compositionally biased region" description="Polar residues" evidence="1">
    <location>
        <begin position="95"/>
        <end position="108"/>
    </location>
</feature>
<evidence type="ECO:0000313" key="2">
    <source>
        <dbReference type="EMBL" id="KAK7880954.1"/>
    </source>
</evidence>
<evidence type="ECO:0000256" key="1">
    <source>
        <dbReference type="SAM" id="MobiDB-lite"/>
    </source>
</evidence>
<reference evidence="3" key="1">
    <citation type="submission" date="2024-04" db="EMBL/GenBank/DDBJ databases">
        <title>Salinicola lusitanus LLJ914,a marine bacterium isolated from the Okinawa Trough.</title>
        <authorList>
            <person name="Li J."/>
        </authorList>
    </citation>
    <scope>NUCLEOTIDE SEQUENCE [LARGE SCALE GENOMIC DNA]</scope>
</reference>
<keyword evidence="3" id="KW-1185">Reference proteome</keyword>
<proteinExistence type="predicted"/>
<accession>A0AAW0MWF4</accession>
<gene>
    <name evidence="2" type="ORF">WMY93_032408</name>
</gene>
<feature type="region of interest" description="Disordered" evidence="1">
    <location>
        <begin position="82"/>
        <end position="131"/>
    </location>
</feature>
<evidence type="ECO:0000313" key="3">
    <source>
        <dbReference type="Proteomes" id="UP001460270"/>
    </source>
</evidence>
<dbReference type="AlphaFoldDB" id="A0AAW0MWF4"/>
<organism evidence="2 3">
    <name type="scientific">Mugilogobius chulae</name>
    <name type="common">yellowstripe goby</name>
    <dbReference type="NCBI Taxonomy" id="88201"/>
    <lineage>
        <taxon>Eukaryota</taxon>
        <taxon>Metazoa</taxon>
        <taxon>Chordata</taxon>
        <taxon>Craniata</taxon>
        <taxon>Vertebrata</taxon>
        <taxon>Euteleostomi</taxon>
        <taxon>Actinopterygii</taxon>
        <taxon>Neopterygii</taxon>
        <taxon>Teleostei</taxon>
        <taxon>Neoteleostei</taxon>
        <taxon>Acanthomorphata</taxon>
        <taxon>Gobiaria</taxon>
        <taxon>Gobiiformes</taxon>
        <taxon>Gobioidei</taxon>
        <taxon>Gobiidae</taxon>
        <taxon>Gobionellinae</taxon>
        <taxon>Mugilogobius</taxon>
    </lineage>
</organism>
<protein>
    <submittedName>
        <fullName evidence="2">Uncharacterized protein</fullName>
    </submittedName>
</protein>
<feature type="compositionally biased region" description="Polar residues" evidence="1">
    <location>
        <begin position="116"/>
        <end position="126"/>
    </location>
</feature>
<comment type="caution">
    <text evidence="2">The sequence shown here is derived from an EMBL/GenBank/DDBJ whole genome shotgun (WGS) entry which is preliminary data.</text>
</comment>
<name>A0AAW0MWF4_9GOBI</name>
<dbReference type="Proteomes" id="UP001460270">
    <property type="component" value="Unassembled WGS sequence"/>
</dbReference>
<feature type="compositionally biased region" description="Basic residues" evidence="1">
    <location>
        <begin position="82"/>
        <end position="92"/>
    </location>
</feature>
<dbReference type="EMBL" id="JBBPFD010000034">
    <property type="protein sequence ID" value="KAK7880954.1"/>
    <property type="molecule type" value="Genomic_DNA"/>
</dbReference>